<proteinExistence type="predicted"/>
<evidence type="ECO:0000313" key="2">
    <source>
        <dbReference type="Proteomes" id="UP000077266"/>
    </source>
</evidence>
<dbReference type="AlphaFoldDB" id="A0A165Z650"/>
<reference evidence="1 2" key="1">
    <citation type="journal article" date="2016" name="Mol. Biol. Evol.">
        <title>Comparative Genomics of Early-Diverging Mushroom-Forming Fungi Provides Insights into the Origins of Lignocellulose Decay Capabilities.</title>
        <authorList>
            <person name="Nagy L.G."/>
            <person name="Riley R."/>
            <person name="Tritt A."/>
            <person name="Adam C."/>
            <person name="Daum C."/>
            <person name="Floudas D."/>
            <person name="Sun H."/>
            <person name="Yadav J.S."/>
            <person name="Pangilinan J."/>
            <person name="Larsson K.H."/>
            <person name="Matsuura K."/>
            <person name="Barry K."/>
            <person name="Labutti K."/>
            <person name="Kuo R."/>
            <person name="Ohm R.A."/>
            <person name="Bhattacharya S.S."/>
            <person name="Shirouzu T."/>
            <person name="Yoshinaga Y."/>
            <person name="Martin F.M."/>
            <person name="Grigoriev I.V."/>
            <person name="Hibbett D.S."/>
        </authorList>
    </citation>
    <scope>NUCLEOTIDE SEQUENCE [LARGE SCALE GENOMIC DNA]</scope>
    <source>
        <strain evidence="1 2">HHB12029</strain>
    </source>
</reference>
<keyword evidence="2" id="KW-1185">Reference proteome</keyword>
<organism evidence="1 2">
    <name type="scientific">Exidia glandulosa HHB12029</name>
    <dbReference type="NCBI Taxonomy" id="1314781"/>
    <lineage>
        <taxon>Eukaryota</taxon>
        <taxon>Fungi</taxon>
        <taxon>Dikarya</taxon>
        <taxon>Basidiomycota</taxon>
        <taxon>Agaricomycotina</taxon>
        <taxon>Agaricomycetes</taxon>
        <taxon>Auriculariales</taxon>
        <taxon>Exidiaceae</taxon>
        <taxon>Exidia</taxon>
    </lineage>
</organism>
<gene>
    <name evidence="1" type="ORF">EXIGLDRAFT_734406</name>
</gene>
<name>A0A165Z650_EXIGL</name>
<dbReference type="InParanoid" id="A0A165Z650"/>
<accession>A0A165Z650</accession>
<protein>
    <submittedName>
        <fullName evidence="1">Uncharacterized protein</fullName>
    </submittedName>
</protein>
<sequence length="57" mass="6778">MLNPIWTMFFDGCNIGRPIFGWLRAADDWESSEEWGIEELGPETLFDRRVGRFVRRT</sequence>
<dbReference type="EMBL" id="KV426572">
    <property type="protein sequence ID" value="KZV79729.1"/>
    <property type="molecule type" value="Genomic_DNA"/>
</dbReference>
<evidence type="ECO:0000313" key="1">
    <source>
        <dbReference type="EMBL" id="KZV79729.1"/>
    </source>
</evidence>
<dbReference type="Proteomes" id="UP000077266">
    <property type="component" value="Unassembled WGS sequence"/>
</dbReference>
<dbReference type="OrthoDB" id="540004at2759"/>